<keyword evidence="10" id="KW-1208">Phospholipid metabolism</keyword>
<feature type="transmembrane region" description="Helical" evidence="12">
    <location>
        <begin position="107"/>
        <end position="128"/>
    </location>
</feature>
<evidence type="ECO:0000256" key="3">
    <source>
        <dbReference type="ARBA" id="ARBA00022516"/>
    </source>
</evidence>
<organism evidence="13 14">
    <name type="scientific">Paramicrobacterium agarici</name>
    <dbReference type="NCBI Taxonomy" id="630514"/>
    <lineage>
        <taxon>Bacteria</taxon>
        <taxon>Bacillati</taxon>
        <taxon>Actinomycetota</taxon>
        <taxon>Actinomycetes</taxon>
        <taxon>Micrococcales</taxon>
        <taxon>Microbacteriaceae</taxon>
        <taxon>Paramicrobacterium</taxon>
    </lineage>
</organism>
<comment type="caution">
    <text evidence="13">The sequence shown here is derived from an EMBL/GenBank/DDBJ whole genome shotgun (WGS) entry which is preliminary data.</text>
</comment>
<proteinExistence type="inferred from homology"/>
<evidence type="ECO:0000256" key="4">
    <source>
        <dbReference type="ARBA" id="ARBA00022679"/>
    </source>
</evidence>
<evidence type="ECO:0000256" key="11">
    <source>
        <dbReference type="RuleBase" id="RU003750"/>
    </source>
</evidence>
<dbReference type="PIRSF" id="PIRSF000847">
    <property type="entry name" value="Phos_ph_gly_syn"/>
    <property type="match status" value="1"/>
</dbReference>
<evidence type="ECO:0000256" key="6">
    <source>
        <dbReference type="ARBA" id="ARBA00022989"/>
    </source>
</evidence>
<keyword evidence="14" id="KW-1185">Reference proteome</keyword>
<dbReference type="Pfam" id="PF01066">
    <property type="entry name" value="CDP-OH_P_transf"/>
    <property type="match status" value="1"/>
</dbReference>
<name>A0A2A9DYN1_9MICO</name>
<evidence type="ECO:0000256" key="8">
    <source>
        <dbReference type="ARBA" id="ARBA00023136"/>
    </source>
</evidence>
<reference evidence="13 14" key="1">
    <citation type="submission" date="2017-10" db="EMBL/GenBank/DDBJ databases">
        <title>Sequencing the genomes of 1000 actinobacteria strains.</title>
        <authorList>
            <person name="Klenk H.-P."/>
        </authorList>
    </citation>
    <scope>NUCLEOTIDE SEQUENCE [LARGE SCALE GENOMIC DNA]</scope>
    <source>
        <strain evidence="13 14">DSM 21798</strain>
    </source>
</reference>
<dbReference type="InterPro" id="IPR050324">
    <property type="entry name" value="CDP-alcohol_PTase-I"/>
</dbReference>
<keyword evidence="5 12" id="KW-0812">Transmembrane</keyword>
<dbReference type="InterPro" id="IPR000462">
    <property type="entry name" value="CDP-OH_P_trans"/>
</dbReference>
<gene>
    <name evidence="13" type="ORF">ATJ78_2444</name>
</gene>
<evidence type="ECO:0000256" key="10">
    <source>
        <dbReference type="ARBA" id="ARBA00023264"/>
    </source>
</evidence>
<dbReference type="PANTHER" id="PTHR14269:SF62">
    <property type="entry name" value="CDP-DIACYLGLYCEROL--GLYCEROL-3-PHOSPHATE 3-PHOSPHATIDYLTRANSFERASE 1, CHLOROPLASTIC"/>
    <property type="match status" value="1"/>
</dbReference>
<evidence type="ECO:0000256" key="12">
    <source>
        <dbReference type="SAM" id="Phobius"/>
    </source>
</evidence>
<dbReference type="PANTHER" id="PTHR14269">
    <property type="entry name" value="CDP-DIACYLGLYCEROL--GLYCEROL-3-PHOSPHATE 3-PHOSPHATIDYLTRANSFERASE-RELATED"/>
    <property type="match status" value="1"/>
</dbReference>
<dbReference type="Proteomes" id="UP000221369">
    <property type="component" value="Unassembled WGS sequence"/>
</dbReference>
<dbReference type="UniPathway" id="UPA00085"/>
<dbReference type="GO" id="GO:0016020">
    <property type="term" value="C:membrane"/>
    <property type="evidence" value="ECO:0007669"/>
    <property type="project" value="UniProtKB-SubCell"/>
</dbReference>
<evidence type="ECO:0000313" key="14">
    <source>
        <dbReference type="Proteomes" id="UP000221369"/>
    </source>
</evidence>
<dbReference type="InterPro" id="IPR043130">
    <property type="entry name" value="CDP-OH_PTrfase_TM_dom"/>
</dbReference>
<sequence>MRPVGYARSVGKPSSTEVSDRIVTLPNLLSFLRLALVPVFLILLVEGNDVAALIVLGVSGFTDFLDGFLARRLNQVTRLGQILDPAADRLYIVAALLGLGWRELIPFWLAIVIVARDVMLLVLGGVLAKHGIGALPVVKTGKAATAALFVGLPLLMLSAALPDIGEYALPFGLAFSVLGAVLYWAAGIIYVIQTRRLILDRPVPESDSSDTLDT</sequence>
<protein>
    <submittedName>
        <fullName evidence="13">CDP-diacylglycerol-phosphatidylglycerol phosphatidyltransferase</fullName>
    </submittedName>
</protein>
<keyword evidence="3" id="KW-0444">Lipid biosynthesis</keyword>
<evidence type="ECO:0000256" key="9">
    <source>
        <dbReference type="ARBA" id="ARBA00023209"/>
    </source>
</evidence>
<dbReference type="GO" id="GO:0008444">
    <property type="term" value="F:CDP-diacylglycerol-glycerol-3-phosphate 3-phosphatidyltransferase activity"/>
    <property type="evidence" value="ECO:0007669"/>
    <property type="project" value="InterPro"/>
</dbReference>
<keyword evidence="6 12" id="KW-1133">Transmembrane helix</keyword>
<accession>A0A2A9DYN1</accession>
<feature type="transmembrane region" description="Helical" evidence="12">
    <location>
        <begin position="140"/>
        <end position="161"/>
    </location>
</feature>
<keyword evidence="9" id="KW-0594">Phospholipid biosynthesis</keyword>
<evidence type="ECO:0000256" key="1">
    <source>
        <dbReference type="ARBA" id="ARBA00004141"/>
    </source>
</evidence>
<dbReference type="Gene3D" id="1.20.120.1760">
    <property type="match status" value="1"/>
</dbReference>
<keyword evidence="8 12" id="KW-0472">Membrane</keyword>
<comment type="subcellular location">
    <subcellularLocation>
        <location evidence="1">Membrane</location>
        <topology evidence="1">Multi-pass membrane protein</topology>
    </subcellularLocation>
</comment>
<evidence type="ECO:0000256" key="2">
    <source>
        <dbReference type="ARBA" id="ARBA00010441"/>
    </source>
</evidence>
<keyword evidence="7" id="KW-0443">Lipid metabolism</keyword>
<dbReference type="GO" id="GO:0046474">
    <property type="term" value="P:glycerophospholipid biosynthetic process"/>
    <property type="evidence" value="ECO:0007669"/>
    <property type="project" value="TreeGrafter"/>
</dbReference>
<evidence type="ECO:0000256" key="5">
    <source>
        <dbReference type="ARBA" id="ARBA00022692"/>
    </source>
</evidence>
<dbReference type="AlphaFoldDB" id="A0A2A9DYN1"/>
<dbReference type="PROSITE" id="PS00379">
    <property type="entry name" value="CDP_ALCOHOL_P_TRANSF"/>
    <property type="match status" value="1"/>
</dbReference>
<dbReference type="InterPro" id="IPR048254">
    <property type="entry name" value="CDP_ALCOHOL_P_TRANSF_CS"/>
</dbReference>
<dbReference type="InterPro" id="IPR004570">
    <property type="entry name" value="Phosphatidylglycerol_P_synth"/>
</dbReference>
<evidence type="ECO:0000313" key="13">
    <source>
        <dbReference type="EMBL" id="PFG31476.1"/>
    </source>
</evidence>
<dbReference type="EMBL" id="PDJE01000001">
    <property type="protein sequence ID" value="PFG31476.1"/>
    <property type="molecule type" value="Genomic_DNA"/>
</dbReference>
<keyword evidence="4 11" id="KW-0808">Transferase</keyword>
<evidence type="ECO:0000256" key="7">
    <source>
        <dbReference type="ARBA" id="ARBA00023098"/>
    </source>
</evidence>
<feature type="transmembrane region" description="Helical" evidence="12">
    <location>
        <begin position="167"/>
        <end position="192"/>
    </location>
</feature>
<comment type="similarity">
    <text evidence="2 11">Belongs to the CDP-alcohol phosphatidyltransferase class-I family.</text>
</comment>